<sequence>MPLVWLITGTSSGLGHELVELLLDRGDYVIATARSLNNIQNLPNSSNLRLQQLDVTDGAAAIKSKVEEAVAHFGRIDVLVNNAGSGLKGLTEEGGSYLIRAQFEVNVFGQIDVTQAVLPYMRARRSGTIVFVGSRSSWSPENISTGIYGASKGALRILAETLAQEVASFSIRVLIVEPALVRTGVFDRPYYKGNEISDYDEMRQRTEEMHNTVVLPNDPRKVMQAVADVVKGEGKAEGKSWPLYLPLCPETEASVRKKCAMMTEVLDEWKDVIRDTRFEEA</sequence>
<dbReference type="InterPro" id="IPR051911">
    <property type="entry name" value="SDR_oxidoreductase"/>
</dbReference>
<evidence type="ECO:0000256" key="3">
    <source>
        <dbReference type="RuleBase" id="RU000363"/>
    </source>
</evidence>
<evidence type="ECO:0000256" key="2">
    <source>
        <dbReference type="ARBA" id="ARBA00023002"/>
    </source>
</evidence>
<proteinExistence type="inferred from homology"/>
<evidence type="ECO:0000313" key="5">
    <source>
        <dbReference type="Proteomes" id="UP000250043"/>
    </source>
</evidence>
<dbReference type="CDD" id="cd05374">
    <property type="entry name" value="17beta-HSD-like_SDR_c"/>
    <property type="match status" value="1"/>
</dbReference>
<keyword evidence="5" id="KW-1185">Reference proteome</keyword>
<dbReference type="Proteomes" id="UP000250043">
    <property type="component" value="Unassembled WGS sequence"/>
</dbReference>
<dbReference type="AlphaFoldDB" id="A0A8E2ARJ9"/>
<dbReference type="Gene3D" id="3.40.50.720">
    <property type="entry name" value="NAD(P)-binding Rossmann-like Domain"/>
    <property type="match status" value="1"/>
</dbReference>
<dbReference type="OrthoDB" id="1274115at2759"/>
<dbReference type="GO" id="GO:0016491">
    <property type="term" value="F:oxidoreductase activity"/>
    <property type="evidence" value="ECO:0007669"/>
    <property type="project" value="UniProtKB-KW"/>
</dbReference>
<dbReference type="PRINTS" id="PR00081">
    <property type="entry name" value="GDHRDH"/>
</dbReference>
<dbReference type="PANTHER" id="PTHR43976">
    <property type="entry name" value="SHORT CHAIN DEHYDROGENASE"/>
    <property type="match status" value="1"/>
</dbReference>
<dbReference type="Pfam" id="PF00106">
    <property type="entry name" value="adh_short"/>
    <property type="match status" value="1"/>
</dbReference>
<organism evidence="4 5">
    <name type="scientific">Obba rivulosa</name>
    <dbReference type="NCBI Taxonomy" id="1052685"/>
    <lineage>
        <taxon>Eukaryota</taxon>
        <taxon>Fungi</taxon>
        <taxon>Dikarya</taxon>
        <taxon>Basidiomycota</taxon>
        <taxon>Agaricomycotina</taxon>
        <taxon>Agaricomycetes</taxon>
        <taxon>Polyporales</taxon>
        <taxon>Gelatoporiaceae</taxon>
        <taxon>Obba</taxon>
    </lineage>
</organism>
<dbReference type="InterPro" id="IPR002347">
    <property type="entry name" value="SDR_fam"/>
</dbReference>
<evidence type="ECO:0000256" key="1">
    <source>
        <dbReference type="ARBA" id="ARBA00006484"/>
    </source>
</evidence>
<comment type="similarity">
    <text evidence="1 3">Belongs to the short-chain dehydrogenases/reductases (SDR) family.</text>
</comment>
<accession>A0A8E2ARJ9</accession>
<dbReference type="EMBL" id="KV722430">
    <property type="protein sequence ID" value="OCH89301.1"/>
    <property type="molecule type" value="Genomic_DNA"/>
</dbReference>
<protein>
    <submittedName>
        <fullName evidence="4">NAD-P-binding protein</fullName>
    </submittedName>
</protein>
<evidence type="ECO:0000313" key="4">
    <source>
        <dbReference type="EMBL" id="OCH89301.1"/>
    </source>
</evidence>
<dbReference type="InterPro" id="IPR036291">
    <property type="entry name" value="NAD(P)-bd_dom_sf"/>
</dbReference>
<gene>
    <name evidence="4" type="ORF">OBBRIDRAFT_794422</name>
</gene>
<dbReference type="SUPFAM" id="SSF51735">
    <property type="entry name" value="NAD(P)-binding Rossmann-fold domains"/>
    <property type="match status" value="1"/>
</dbReference>
<name>A0A8E2ARJ9_9APHY</name>
<dbReference type="PRINTS" id="PR00080">
    <property type="entry name" value="SDRFAMILY"/>
</dbReference>
<reference evidence="4 5" key="1">
    <citation type="submission" date="2016-07" db="EMBL/GenBank/DDBJ databases">
        <title>Draft genome of the white-rot fungus Obba rivulosa 3A-2.</title>
        <authorList>
            <consortium name="DOE Joint Genome Institute"/>
            <person name="Miettinen O."/>
            <person name="Riley R."/>
            <person name="Acob R."/>
            <person name="Barry K."/>
            <person name="Cullen D."/>
            <person name="De Vries R."/>
            <person name="Hainaut M."/>
            <person name="Hatakka A."/>
            <person name="Henrissat B."/>
            <person name="Hilden K."/>
            <person name="Kuo R."/>
            <person name="Labutti K."/>
            <person name="Lipzen A."/>
            <person name="Makela M.R."/>
            <person name="Sandor L."/>
            <person name="Spatafora J.W."/>
            <person name="Grigoriev I.V."/>
            <person name="Hibbett D.S."/>
        </authorList>
    </citation>
    <scope>NUCLEOTIDE SEQUENCE [LARGE SCALE GENOMIC DNA]</scope>
    <source>
        <strain evidence="4 5">3A-2</strain>
    </source>
</reference>
<keyword evidence="2" id="KW-0560">Oxidoreductase</keyword>
<dbReference type="PANTHER" id="PTHR43976:SF16">
    <property type="entry name" value="SHORT-CHAIN DEHYDROGENASE_REDUCTASE FAMILY PROTEIN"/>
    <property type="match status" value="1"/>
</dbReference>